<comment type="similarity">
    <text evidence="1">Belongs to the NAD(P)-dependent epimerase/dehydratase family.</text>
</comment>
<name>A0A392TC90_9FABA</name>
<dbReference type="GO" id="GO:0016853">
    <property type="term" value="F:isomerase activity"/>
    <property type="evidence" value="ECO:0007669"/>
    <property type="project" value="UniProtKB-KW"/>
</dbReference>
<keyword evidence="3" id="KW-0413">Isomerase</keyword>
<accession>A0A392TC90</accession>
<keyword evidence="2" id="KW-0520">NAD</keyword>
<feature type="domain" description="NAD(P)-binding" evidence="4">
    <location>
        <begin position="14"/>
        <end position="91"/>
    </location>
</feature>
<reference evidence="5 6" key="1">
    <citation type="journal article" date="2018" name="Front. Plant Sci.">
        <title>Red Clover (Trifolium pratense) and Zigzag Clover (T. medium) - A Picture of Genomic Similarities and Differences.</title>
        <authorList>
            <person name="Dluhosova J."/>
            <person name="Istvanek J."/>
            <person name="Nedelnik J."/>
            <person name="Repkova J."/>
        </authorList>
    </citation>
    <scope>NUCLEOTIDE SEQUENCE [LARGE SCALE GENOMIC DNA]</scope>
    <source>
        <strain evidence="6">cv. 10/8</strain>
        <tissue evidence="5">Leaf</tissue>
    </source>
</reference>
<dbReference type="SUPFAM" id="SSF51735">
    <property type="entry name" value="NAD(P)-binding Rossmann-fold domains"/>
    <property type="match status" value="1"/>
</dbReference>
<dbReference type="Proteomes" id="UP000265520">
    <property type="component" value="Unassembled WGS sequence"/>
</dbReference>
<evidence type="ECO:0000256" key="1">
    <source>
        <dbReference type="ARBA" id="ARBA00007637"/>
    </source>
</evidence>
<evidence type="ECO:0000256" key="2">
    <source>
        <dbReference type="ARBA" id="ARBA00023027"/>
    </source>
</evidence>
<evidence type="ECO:0000313" key="5">
    <source>
        <dbReference type="EMBL" id="MCI57565.1"/>
    </source>
</evidence>
<dbReference type="AlphaFoldDB" id="A0A392TC90"/>
<dbReference type="EMBL" id="LXQA010531271">
    <property type="protein sequence ID" value="MCI57565.1"/>
    <property type="molecule type" value="Genomic_DNA"/>
</dbReference>
<keyword evidence="6" id="KW-1185">Reference proteome</keyword>
<dbReference type="InterPro" id="IPR016040">
    <property type="entry name" value="NAD(P)-bd_dom"/>
</dbReference>
<feature type="non-terminal residue" evidence="5">
    <location>
        <position position="1"/>
    </location>
</feature>
<proteinExistence type="inferred from homology"/>
<evidence type="ECO:0000256" key="3">
    <source>
        <dbReference type="ARBA" id="ARBA00023235"/>
    </source>
</evidence>
<dbReference type="InterPro" id="IPR036291">
    <property type="entry name" value="NAD(P)-bd_dom_sf"/>
</dbReference>
<evidence type="ECO:0000313" key="6">
    <source>
        <dbReference type="Proteomes" id="UP000265520"/>
    </source>
</evidence>
<dbReference type="Pfam" id="PF16363">
    <property type="entry name" value="GDP_Man_Dehyd"/>
    <property type="match status" value="1"/>
</dbReference>
<comment type="caution">
    <text evidence="5">The sequence shown here is derived from an EMBL/GenBank/DDBJ whole genome shotgun (WGS) entry which is preliminary data.</text>
</comment>
<organism evidence="5 6">
    <name type="scientific">Trifolium medium</name>
    <dbReference type="NCBI Taxonomy" id="97028"/>
    <lineage>
        <taxon>Eukaryota</taxon>
        <taxon>Viridiplantae</taxon>
        <taxon>Streptophyta</taxon>
        <taxon>Embryophyta</taxon>
        <taxon>Tracheophyta</taxon>
        <taxon>Spermatophyta</taxon>
        <taxon>Magnoliopsida</taxon>
        <taxon>eudicotyledons</taxon>
        <taxon>Gunneridae</taxon>
        <taxon>Pentapetalae</taxon>
        <taxon>rosids</taxon>
        <taxon>fabids</taxon>
        <taxon>Fabales</taxon>
        <taxon>Fabaceae</taxon>
        <taxon>Papilionoideae</taxon>
        <taxon>50 kb inversion clade</taxon>
        <taxon>NPAAA clade</taxon>
        <taxon>Hologalegina</taxon>
        <taxon>IRL clade</taxon>
        <taxon>Trifolieae</taxon>
        <taxon>Trifolium</taxon>
    </lineage>
</organism>
<feature type="non-terminal residue" evidence="5">
    <location>
        <position position="92"/>
    </location>
</feature>
<evidence type="ECO:0000259" key="4">
    <source>
        <dbReference type="Pfam" id="PF16363"/>
    </source>
</evidence>
<sequence length="92" mass="10047">DPNLKRARQKLLERAGVFVVEGDINDGPLLKKLFDVVPFTHVMHLAAQAGVRYAMQNPNSYVHSNIAGFVNLLEACKSANPQPSIVWASSSS</sequence>
<dbReference type="Gene3D" id="3.40.50.720">
    <property type="entry name" value="NAD(P)-binding Rossmann-like Domain"/>
    <property type="match status" value="1"/>
</dbReference>
<protein>
    <submittedName>
        <fullName evidence="5">UDP-glucuronate 4-epimerase 3-like</fullName>
    </submittedName>
</protein>
<dbReference type="PANTHER" id="PTHR43574">
    <property type="entry name" value="EPIMERASE-RELATED"/>
    <property type="match status" value="1"/>
</dbReference>